<dbReference type="EMBL" id="CP064939">
    <property type="protein sequence ID" value="QPH39530.1"/>
    <property type="molecule type" value="Genomic_DNA"/>
</dbReference>
<reference evidence="1 2" key="1">
    <citation type="submission" date="2020-11" db="EMBL/GenBank/DDBJ databases">
        <title>Pedobacter endophytica, an endophytic bacteria isolated form Carex pumila.</title>
        <authorList>
            <person name="Peng Y."/>
            <person name="Jiang L."/>
            <person name="Lee J."/>
        </authorList>
    </citation>
    <scope>NUCLEOTIDE SEQUENCE [LARGE SCALE GENOMIC DNA]</scope>
    <source>
        <strain evidence="1 2">JBR3-12</strain>
    </source>
</reference>
<sequence length="164" mass="18546">MKTQPNSTKMYGIVVLYQMQTDFFLRALDGIDQKDAQNRLNTQANHIAWITGSVVSGRFYLAKLLGIDVQSETGDLFENNAGIIADATYPSLANFKKDWEKISAPLEVALTQVSDDKLNENVEMPGMQITLFDMISFTSYREANCIGQIALWRRLLGYQGMKYM</sequence>
<evidence type="ECO:0000313" key="1">
    <source>
        <dbReference type="EMBL" id="QPH39530.1"/>
    </source>
</evidence>
<proteinExistence type="predicted"/>
<dbReference type="AlphaFoldDB" id="A0A7S9PZ39"/>
<organism evidence="1 2">
    <name type="scientific">Pedobacter endophyticus</name>
    <dbReference type="NCBI Taxonomy" id="2789740"/>
    <lineage>
        <taxon>Bacteria</taxon>
        <taxon>Pseudomonadati</taxon>
        <taxon>Bacteroidota</taxon>
        <taxon>Sphingobacteriia</taxon>
        <taxon>Sphingobacteriales</taxon>
        <taxon>Sphingobacteriaceae</taxon>
        <taxon>Pedobacter</taxon>
    </lineage>
</organism>
<dbReference type="InterPro" id="IPR034660">
    <property type="entry name" value="DinB/YfiT-like"/>
</dbReference>
<evidence type="ECO:0000313" key="2">
    <source>
        <dbReference type="Proteomes" id="UP000594759"/>
    </source>
</evidence>
<dbReference type="SUPFAM" id="SSF109854">
    <property type="entry name" value="DinB/YfiT-like putative metalloenzymes"/>
    <property type="match status" value="1"/>
</dbReference>
<dbReference type="KEGG" id="pex:IZT61_21235"/>
<dbReference type="Proteomes" id="UP000594759">
    <property type="component" value="Chromosome"/>
</dbReference>
<name>A0A7S9PZ39_9SPHI</name>
<gene>
    <name evidence="1" type="ORF">IZT61_21235</name>
</gene>
<keyword evidence="2" id="KW-1185">Reference proteome</keyword>
<dbReference type="Gene3D" id="1.20.120.450">
    <property type="entry name" value="dinb family like domain"/>
    <property type="match status" value="1"/>
</dbReference>
<accession>A0A7S9PZ39</accession>
<protein>
    <submittedName>
        <fullName evidence="1">DinB family protein</fullName>
    </submittedName>
</protein>
<dbReference type="RefSeq" id="WP_196098996.1">
    <property type="nucleotide sequence ID" value="NZ_CP064939.1"/>
</dbReference>